<name>A0A086P8R3_SPHHM</name>
<reference evidence="2" key="1">
    <citation type="submission" date="2014-08" db="EMBL/GenBank/DDBJ databases">
        <title>Draft genome sequences of Sphingobium herbicidovorans.</title>
        <authorList>
            <person name="Gan H.M."/>
            <person name="Gan H.Y."/>
            <person name="Savka M.A."/>
        </authorList>
    </citation>
    <scope>NUCLEOTIDE SEQUENCE [LARGE SCALE GENOMIC DNA]</scope>
    <source>
        <strain evidence="2">NBRC 16415</strain>
    </source>
</reference>
<evidence type="ECO:0000313" key="3">
    <source>
        <dbReference type="Proteomes" id="UP000024284"/>
    </source>
</evidence>
<feature type="region of interest" description="Disordered" evidence="1">
    <location>
        <begin position="1"/>
        <end position="63"/>
    </location>
</feature>
<dbReference type="Proteomes" id="UP000024284">
    <property type="component" value="Unassembled WGS sequence"/>
</dbReference>
<proteinExistence type="predicted"/>
<gene>
    <name evidence="2" type="ORF">BV98_002591</name>
</gene>
<dbReference type="STRING" id="76947.GCA_002080435_00088"/>
<comment type="caution">
    <text evidence="2">The sequence shown here is derived from an EMBL/GenBank/DDBJ whole genome shotgun (WGS) entry which is preliminary data.</text>
</comment>
<accession>A0A086P8R3</accession>
<dbReference type="AlphaFoldDB" id="A0A086P8R3"/>
<dbReference type="eggNOG" id="ENOG5031CRH">
    <property type="taxonomic scope" value="Bacteria"/>
</dbReference>
<protein>
    <submittedName>
        <fullName evidence="2">Uncharacterized protein</fullName>
    </submittedName>
</protein>
<keyword evidence="3" id="KW-1185">Reference proteome</keyword>
<sequence length="63" mass="6661">MATQPDPEPIGIPPPDTIQPQSPPESPPPSTPDETPAGEPPGFVPITPDYDQPDRSIPELPPD</sequence>
<evidence type="ECO:0000313" key="2">
    <source>
        <dbReference type="EMBL" id="KFG89781.1"/>
    </source>
</evidence>
<evidence type="ECO:0000256" key="1">
    <source>
        <dbReference type="SAM" id="MobiDB-lite"/>
    </source>
</evidence>
<feature type="compositionally biased region" description="Pro residues" evidence="1">
    <location>
        <begin position="1"/>
        <end position="31"/>
    </location>
</feature>
<organism evidence="2 3">
    <name type="scientific">Sphingobium herbicidovorans (strain ATCC 700291 / DSM 11019 / CCUG 56400 / KCTC 2939 / LMG 18315 / NBRC 16415 / MH)</name>
    <name type="common">Sphingomonas herbicidovorans</name>
    <dbReference type="NCBI Taxonomy" id="1219045"/>
    <lineage>
        <taxon>Bacteria</taxon>
        <taxon>Pseudomonadati</taxon>
        <taxon>Pseudomonadota</taxon>
        <taxon>Alphaproteobacteria</taxon>
        <taxon>Sphingomonadales</taxon>
        <taxon>Sphingomonadaceae</taxon>
        <taxon>Sphingobium</taxon>
    </lineage>
</organism>
<dbReference type="EMBL" id="JFZA02000023">
    <property type="protein sequence ID" value="KFG89781.1"/>
    <property type="molecule type" value="Genomic_DNA"/>
</dbReference>